<accession>A0A292PNJ0</accession>
<evidence type="ECO:0000313" key="3">
    <source>
        <dbReference type="Proteomes" id="UP001412239"/>
    </source>
</evidence>
<evidence type="ECO:0000259" key="1">
    <source>
        <dbReference type="Pfam" id="PF13391"/>
    </source>
</evidence>
<gene>
    <name evidence="2" type="ORF">GSTUAT00007760001</name>
</gene>
<dbReference type="Proteomes" id="UP001412239">
    <property type="component" value="Unassembled WGS sequence"/>
</dbReference>
<feature type="domain" description="HNH nuclease" evidence="1">
    <location>
        <begin position="164"/>
        <end position="247"/>
    </location>
</feature>
<name>A0A292PNJ0_9PEZI</name>
<dbReference type="Pfam" id="PF13391">
    <property type="entry name" value="HNH_2"/>
    <property type="match status" value="1"/>
</dbReference>
<evidence type="ECO:0000313" key="2">
    <source>
        <dbReference type="EMBL" id="CUS08178.1"/>
    </source>
</evidence>
<keyword evidence="3" id="KW-1185">Reference proteome</keyword>
<organism evidence="2 3">
    <name type="scientific">Tuber aestivum</name>
    <name type="common">summer truffle</name>
    <dbReference type="NCBI Taxonomy" id="59557"/>
    <lineage>
        <taxon>Eukaryota</taxon>
        <taxon>Fungi</taxon>
        <taxon>Dikarya</taxon>
        <taxon>Ascomycota</taxon>
        <taxon>Pezizomycotina</taxon>
        <taxon>Pezizomycetes</taxon>
        <taxon>Pezizales</taxon>
        <taxon>Tuberaceae</taxon>
        <taxon>Tuber</taxon>
    </lineage>
</organism>
<reference evidence="2" key="1">
    <citation type="submission" date="2015-10" db="EMBL/GenBank/DDBJ databases">
        <authorList>
            <person name="Regsiter A."/>
            <person name="william w."/>
        </authorList>
    </citation>
    <scope>NUCLEOTIDE SEQUENCE</scope>
    <source>
        <strain evidence="2">Montdore</strain>
    </source>
</reference>
<protein>
    <recommendedName>
        <fullName evidence="1">HNH nuclease domain-containing protein</fullName>
    </recommendedName>
</protein>
<proteinExistence type="predicted"/>
<dbReference type="InterPro" id="IPR003615">
    <property type="entry name" value="HNH_nuc"/>
</dbReference>
<sequence length="367" mass="40608">MTPPRKTIPQKACSSILVSWADMFLAAFYEDHCRNQPKVGLPSIPLTQQGSLRYKICQVSLCDALLAHAPDSGSVAEHLLRCVFGPRSVKNLENLQTSGIPDYFRGLFLKPGFGDRFEKYCRGWVDGFLIPLNNKQHFPALAPAQLNQLICQKNRCLIRDGYRCPLTGAYDKNRPYLPQTVQTAVHLDLAHIIPLQILKSPLLQKYFQIFTGLPLSHVRASSLNHPRNGLILEANAQRDFISYNWGIATTSMATAAGSIIDDPTKPNTAYRAEKACRGPISFKIPSSMLVFGGGRRSVELPDRDSLAFHLAVGKVLHESGVGETLAAFVREVSSLRTRGEWADETEDVFDALEDNLVSAEAGAFVVR</sequence>
<dbReference type="EMBL" id="LN891145">
    <property type="protein sequence ID" value="CUS08178.1"/>
    <property type="molecule type" value="Genomic_DNA"/>
</dbReference>
<dbReference type="AlphaFoldDB" id="A0A292PNJ0"/>